<feature type="transmembrane region" description="Helical" evidence="1">
    <location>
        <begin position="30"/>
        <end position="49"/>
    </location>
</feature>
<keyword evidence="1" id="KW-0812">Transmembrane</keyword>
<dbReference type="AlphaFoldDB" id="A0AAD5SFU7"/>
<name>A0AAD5SFU7_9FUNG</name>
<sequence length="70" mass="7538">MPARAHNFEEPKPLTPGKGFFRKKIFGRPALVPLVVAIGGAYVAASMMATKKNVIEPTRSGAHPDHVSLK</sequence>
<comment type="caution">
    <text evidence="2">The sequence shown here is derived from an EMBL/GenBank/DDBJ whole genome shotgun (WGS) entry which is preliminary data.</text>
</comment>
<dbReference type="Proteomes" id="UP001212841">
    <property type="component" value="Unassembled WGS sequence"/>
</dbReference>
<proteinExistence type="predicted"/>
<accession>A0AAD5SFU7</accession>
<evidence type="ECO:0000313" key="3">
    <source>
        <dbReference type="Proteomes" id="UP001212841"/>
    </source>
</evidence>
<protein>
    <submittedName>
        <fullName evidence="2">Uncharacterized protein</fullName>
    </submittedName>
</protein>
<keyword evidence="1" id="KW-1133">Transmembrane helix</keyword>
<evidence type="ECO:0000256" key="1">
    <source>
        <dbReference type="SAM" id="Phobius"/>
    </source>
</evidence>
<organism evidence="2 3">
    <name type="scientific">Rhizophlyctis rosea</name>
    <dbReference type="NCBI Taxonomy" id="64517"/>
    <lineage>
        <taxon>Eukaryota</taxon>
        <taxon>Fungi</taxon>
        <taxon>Fungi incertae sedis</taxon>
        <taxon>Chytridiomycota</taxon>
        <taxon>Chytridiomycota incertae sedis</taxon>
        <taxon>Chytridiomycetes</taxon>
        <taxon>Rhizophlyctidales</taxon>
        <taxon>Rhizophlyctidaceae</taxon>
        <taxon>Rhizophlyctis</taxon>
    </lineage>
</organism>
<evidence type="ECO:0000313" key="2">
    <source>
        <dbReference type="EMBL" id="KAJ3053142.1"/>
    </source>
</evidence>
<reference evidence="2" key="1">
    <citation type="submission" date="2020-05" db="EMBL/GenBank/DDBJ databases">
        <title>Phylogenomic resolution of chytrid fungi.</title>
        <authorList>
            <person name="Stajich J.E."/>
            <person name="Amses K."/>
            <person name="Simmons R."/>
            <person name="Seto K."/>
            <person name="Myers J."/>
            <person name="Bonds A."/>
            <person name="Quandt C.A."/>
            <person name="Barry K."/>
            <person name="Liu P."/>
            <person name="Grigoriev I."/>
            <person name="Longcore J.E."/>
            <person name="James T.Y."/>
        </authorList>
    </citation>
    <scope>NUCLEOTIDE SEQUENCE</scope>
    <source>
        <strain evidence="2">JEL0318</strain>
    </source>
</reference>
<keyword evidence="3" id="KW-1185">Reference proteome</keyword>
<gene>
    <name evidence="2" type="ORF">HK097_004944</name>
</gene>
<dbReference type="EMBL" id="JADGJD010000233">
    <property type="protein sequence ID" value="KAJ3053142.1"/>
    <property type="molecule type" value="Genomic_DNA"/>
</dbReference>
<keyword evidence="1" id="KW-0472">Membrane</keyword>